<dbReference type="InterPro" id="IPR009057">
    <property type="entry name" value="Homeodomain-like_sf"/>
</dbReference>
<dbReference type="RefSeq" id="WP_205355033.1">
    <property type="nucleotide sequence ID" value="NZ_JADKYB010000001.1"/>
</dbReference>
<evidence type="ECO:0000256" key="2">
    <source>
        <dbReference type="ARBA" id="ARBA00023125"/>
    </source>
</evidence>
<dbReference type="PROSITE" id="PS50977">
    <property type="entry name" value="HTH_TETR_2"/>
    <property type="match status" value="1"/>
</dbReference>
<evidence type="ECO:0000256" key="1">
    <source>
        <dbReference type="ARBA" id="ARBA00023015"/>
    </source>
</evidence>
<dbReference type="PANTHER" id="PTHR30055">
    <property type="entry name" value="HTH-TYPE TRANSCRIPTIONAL REGULATOR RUTR"/>
    <property type="match status" value="1"/>
</dbReference>
<evidence type="ECO:0000259" key="5">
    <source>
        <dbReference type="PROSITE" id="PS50977"/>
    </source>
</evidence>
<dbReference type="PANTHER" id="PTHR30055:SF238">
    <property type="entry name" value="MYCOFACTOCIN BIOSYNTHESIS TRANSCRIPTIONAL REGULATOR MFTR-RELATED"/>
    <property type="match status" value="1"/>
</dbReference>
<dbReference type="InterPro" id="IPR023772">
    <property type="entry name" value="DNA-bd_HTH_TetR-type_CS"/>
</dbReference>
<proteinExistence type="predicted"/>
<evidence type="ECO:0000313" key="6">
    <source>
        <dbReference type="EMBL" id="MBM9503158.1"/>
    </source>
</evidence>
<keyword evidence="7" id="KW-1185">Reference proteome</keyword>
<dbReference type="Gene3D" id="1.10.357.10">
    <property type="entry name" value="Tetracycline Repressor, domain 2"/>
    <property type="match status" value="1"/>
</dbReference>
<sequence length="189" mass="20728">MGRWKPDTSGRLERAAIELYLENGFARTTVPQITERAGVTTRTFFRHFADKRDVLFVGHDELRERVAKTIAAAPPAWSATKAAASGLNIAAAALQSSQDEARDRRSLITATPELRERELIMFAAVAGTISEALIARGVEDRAARAVAEAMVAAFRVAFEYWGEHTERELPQLVDEALDSLKEAFAAVGD</sequence>
<dbReference type="PRINTS" id="PR00455">
    <property type="entry name" value="HTHTETR"/>
</dbReference>
<dbReference type="PROSITE" id="PS01081">
    <property type="entry name" value="HTH_TETR_1"/>
    <property type="match status" value="1"/>
</dbReference>
<dbReference type="Proteomes" id="UP000749040">
    <property type="component" value="Unassembled WGS sequence"/>
</dbReference>
<protein>
    <submittedName>
        <fullName evidence="6">TetR family transcriptional regulator</fullName>
    </submittedName>
</protein>
<feature type="DNA-binding region" description="H-T-H motif" evidence="4">
    <location>
        <begin position="29"/>
        <end position="48"/>
    </location>
</feature>
<dbReference type="Pfam" id="PF00440">
    <property type="entry name" value="TetR_N"/>
    <property type="match status" value="1"/>
</dbReference>
<evidence type="ECO:0000313" key="7">
    <source>
        <dbReference type="Proteomes" id="UP000749040"/>
    </source>
</evidence>
<evidence type="ECO:0000256" key="3">
    <source>
        <dbReference type="ARBA" id="ARBA00023163"/>
    </source>
</evidence>
<dbReference type="InterPro" id="IPR050109">
    <property type="entry name" value="HTH-type_TetR-like_transc_reg"/>
</dbReference>
<keyword evidence="2 4" id="KW-0238">DNA-binding</keyword>
<dbReference type="SUPFAM" id="SSF46689">
    <property type="entry name" value="Homeodomain-like"/>
    <property type="match status" value="1"/>
</dbReference>
<name>A0ABS2TIJ0_9ACTN</name>
<gene>
    <name evidence="6" type="ORF">ITX44_01170</name>
</gene>
<comment type="caution">
    <text evidence="6">The sequence shown here is derived from an EMBL/GenBank/DDBJ whole genome shotgun (WGS) entry which is preliminary data.</text>
</comment>
<dbReference type="EMBL" id="JADKYB010000001">
    <property type="protein sequence ID" value="MBM9503158.1"/>
    <property type="molecule type" value="Genomic_DNA"/>
</dbReference>
<dbReference type="InterPro" id="IPR001647">
    <property type="entry name" value="HTH_TetR"/>
</dbReference>
<organism evidence="6 7">
    <name type="scientific">Actinacidiphila acididurans</name>
    <dbReference type="NCBI Taxonomy" id="2784346"/>
    <lineage>
        <taxon>Bacteria</taxon>
        <taxon>Bacillati</taxon>
        <taxon>Actinomycetota</taxon>
        <taxon>Actinomycetes</taxon>
        <taxon>Kitasatosporales</taxon>
        <taxon>Streptomycetaceae</taxon>
        <taxon>Actinacidiphila</taxon>
    </lineage>
</organism>
<dbReference type="Pfam" id="PF17754">
    <property type="entry name" value="TetR_C_14"/>
    <property type="match status" value="1"/>
</dbReference>
<evidence type="ECO:0000256" key="4">
    <source>
        <dbReference type="PROSITE-ProRule" id="PRU00335"/>
    </source>
</evidence>
<feature type="domain" description="HTH tetR-type" evidence="5">
    <location>
        <begin position="6"/>
        <end position="66"/>
    </location>
</feature>
<keyword evidence="3" id="KW-0804">Transcription</keyword>
<accession>A0ABS2TIJ0</accession>
<reference evidence="6 7" key="1">
    <citation type="submission" date="2021-01" db="EMBL/GenBank/DDBJ databases">
        <title>Streptomyces acididurans sp. nov., isolated from a peat swamp forest soil.</title>
        <authorList>
            <person name="Chantavorakit T."/>
            <person name="Duangmal K."/>
        </authorList>
    </citation>
    <scope>NUCLEOTIDE SEQUENCE [LARGE SCALE GENOMIC DNA]</scope>
    <source>
        <strain evidence="6 7">KK5PA1</strain>
    </source>
</reference>
<keyword evidence="1" id="KW-0805">Transcription regulation</keyword>
<dbReference type="InterPro" id="IPR041347">
    <property type="entry name" value="MftR_C"/>
</dbReference>